<dbReference type="RefSeq" id="WP_011412689.1">
    <property type="nucleotide sequence ID" value="NC_007716.1"/>
</dbReference>
<evidence type="ECO:0000256" key="2">
    <source>
        <dbReference type="SAM" id="Phobius"/>
    </source>
</evidence>
<dbReference type="AlphaFoldDB" id="Q2NJ68"/>
<feature type="region of interest" description="Disordered" evidence="1">
    <location>
        <begin position="1"/>
        <end position="41"/>
    </location>
</feature>
<keyword evidence="2" id="KW-0812">Transmembrane</keyword>
<dbReference type="EMBL" id="CP000061">
    <property type="protein sequence ID" value="ABC65525.1"/>
    <property type="molecule type" value="Genomic_DNA"/>
</dbReference>
<proteinExistence type="predicted"/>
<feature type="transmembrane region" description="Helical" evidence="2">
    <location>
        <begin position="144"/>
        <end position="161"/>
    </location>
</feature>
<dbReference type="eggNOG" id="COG1196">
    <property type="taxonomic scope" value="Bacteria"/>
</dbReference>
<keyword evidence="2" id="KW-0472">Membrane</keyword>
<evidence type="ECO:0000313" key="4">
    <source>
        <dbReference type="Proteomes" id="UP000001934"/>
    </source>
</evidence>
<organism evidence="3 4">
    <name type="scientific">Aster yellows witches'-broom phytoplasma (strain AYWB)</name>
    <dbReference type="NCBI Taxonomy" id="322098"/>
    <lineage>
        <taxon>Bacteria</taxon>
        <taxon>Bacillati</taxon>
        <taxon>Mycoplasmatota</taxon>
        <taxon>Mollicutes</taxon>
        <taxon>Acholeplasmatales</taxon>
        <taxon>Acholeplasmataceae</taxon>
        <taxon>Candidatus Phytoplasma</taxon>
        <taxon>16SrI (Aster yellows group)</taxon>
    </lineage>
</organism>
<feature type="transmembrane region" description="Helical" evidence="2">
    <location>
        <begin position="71"/>
        <end position="91"/>
    </location>
</feature>
<dbReference type="KEGG" id="ayw:AYWB_408"/>
<evidence type="ECO:0000256" key="1">
    <source>
        <dbReference type="SAM" id="MobiDB-lite"/>
    </source>
</evidence>
<dbReference type="Proteomes" id="UP000001934">
    <property type="component" value="Chromosome"/>
</dbReference>
<feature type="compositionally biased region" description="Basic residues" evidence="1">
    <location>
        <begin position="14"/>
        <end position="29"/>
    </location>
</feature>
<dbReference type="OrthoDB" id="386399at2"/>
<reference evidence="3 4" key="1">
    <citation type="journal article" date="2006" name="J. Bacteriol.">
        <title>Living with genome instability: the adaptation of phytoplasmas to diverse environments of their insect and plant hosts.</title>
        <authorList>
            <person name="Bai X."/>
            <person name="Zhang J."/>
            <person name="Ewing A."/>
            <person name="Miller S.A."/>
            <person name="Jancso Radek A."/>
            <person name="Shevchenko D.V."/>
            <person name="Tsukerman K."/>
            <person name="Walunas T."/>
            <person name="Lapidus A."/>
            <person name="Campbell J.W."/>
            <person name="Hogenhout S.A."/>
        </authorList>
    </citation>
    <scope>NUCLEOTIDE SEQUENCE [LARGE SCALE GENOMIC DNA]</scope>
    <source>
        <strain evidence="3 4">AYWB</strain>
    </source>
</reference>
<gene>
    <name evidence="3" type="ordered locus">AYWB_408</name>
</gene>
<dbReference type="HOGENOM" id="CLU_093742_0_0_14"/>
<sequence length="259" mass="28850">MAKKSQSKPPTKPNIKKSKINQPQRKKNTKSSIIKKPSKQIAQSNLQPTKIIVETQQKQANWFVKIIKSSITAIIILLPIILIGGALWLIISKFFPEVAAQFGEGATKIWVFIKDTCHNLDDKTKEWLEKIGINPKYSSNVSKALWFIGGFLLAGACFFISGIGPFLGKVVLFSAIAFLATVLLTDKTPPKAKTLPPNLVEVYDLDAIKATEEAKLKKELTEYAAKLSQEGKSSEEIKQKINQRIKKTTELRVSKQTSQ</sequence>
<keyword evidence="4" id="KW-1185">Reference proteome</keyword>
<dbReference type="PhylomeDB" id="Q2NJ68"/>
<keyword evidence="2" id="KW-1133">Transmembrane helix</keyword>
<accession>Q2NJ68</accession>
<protein>
    <submittedName>
        <fullName evidence="3">Uncharacterized protein</fullName>
    </submittedName>
</protein>
<feature type="compositionally biased region" description="Low complexity" evidence="1">
    <location>
        <begin position="30"/>
        <end position="41"/>
    </location>
</feature>
<evidence type="ECO:0000313" key="3">
    <source>
        <dbReference type="EMBL" id="ABC65525.1"/>
    </source>
</evidence>
<name>Q2NJ68_AYWBP</name>